<name>A0A8D7ZVB6_CULPI</name>
<accession>A0A8D7ZVB6</accession>
<dbReference type="AlphaFoldDB" id="A0A8D7ZVB6"/>
<evidence type="ECO:0000313" key="2">
    <source>
        <dbReference type="EMBL" id="CAG6445216.1"/>
    </source>
</evidence>
<proteinExistence type="predicted"/>
<evidence type="ECO:0000256" key="1">
    <source>
        <dbReference type="SAM" id="MobiDB-lite"/>
    </source>
</evidence>
<dbReference type="EMBL" id="HBUE01004420">
    <property type="protein sequence ID" value="CAG6445216.1"/>
    <property type="molecule type" value="Transcribed_RNA"/>
</dbReference>
<sequence>MNGSVARRWRPVRWCRFRRSRAMRCDVPRCCRTWRRTTTRRNGTWRTCTLPSTTSTVPPPPPPILPFRFFAYRGASPPAAAAAAKCLLGPHFQPAVHVPARFVRHGRVQPLSHHSSQQQQQRRRKRKRKQQQKETPKVSSGGRRLFRGGFRRCREWVIESAPEVAEFFPVTESRLEAFHGGTGRKWFETERFPEAGVVYFVEKVVPLPAVVK</sequence>
<protein>
    <submittedName>
        <fullName evidence="2">(northern house mosquito) hypothetical protein</fullName>
    </submittedName>
</protein>
<organism evidence="2">
    <name type="scientific">Culex pipiens</name>
    <name type="common">House mosquito</name>
    <dbReference type="NCBI Taxonomy" id="7175"/>
    <lineage>
        <taxon>Eukaryota</taxon>
        <taxon>Metazoa</taxon>
        <taxon>Ecdysozoa</taxon>
        <taxon>Arthropoda</taxon>
        <taxon>Hexapoda</taxon>
        <taxon>Insecta</taxon>
        <taxon>Pterygota</taxon>
        <taxon>Neoptera</taxon>
        <taxon>Endopterygota</taxon>
        <taxon>Diptera</taxon>
        <taxon>Nematocera</taxon>
        <taxon>Culicoidea</taxon>
        <taxon>Culicidae</taxon>
        <taxon>Culicinae</taxon>
        <taxon>Culicini</taxon>
        <taxon>Culex</taxon>
        <taxon>Culex</taxon>
    </lineage>
</organism>
<reference evidence="2" key="1">
    <citation type="submission" date="2021-05" db="EMBL/GenBank/DDBJ databases">
        <authorList>
            <person name="Alioto T."/>
            <person name="Alioto T."/>
            <person name="Gomez Garrido J."/>
        </authorList>
    </citation>
    <scope>NUCLEOTIDE SEQUENCE</scope>
</reference>
<feature type="compositionally biased region" description="Basic residues" evidence="1">
    <location>
        <begin position="121"/>
        <end position="130"/>
    </location>
</feature>
<feature type="region of interest" description="Disordered" evidence="1">
    <location>
        <begin position="107"/>
        <end position="144"/>
    </location>
</feature>